<dbReference type="EMBL" id="KZ679689">
    <property type="protein sequence ID" value="PTB50170.1"/>
    <property type="molecule type" value="Genomic_DNA"/>
</dbReference>
<feature type="region of interest" description="Disordered" evidence="1">
    <location>
        <begin position="32"/>
        <end position="57"/>
    </location>
</feature>
<evidence type="ECO:0000256" key="1">
    <source>
        <dbReference type="SAM" id="MobiDB-lite"/>
    </source>
</evidence>
<evidence type="ECO:0000256" key="2">
    <source>
        <dbReference type="SAM" id="SignalP"/>
    </source>
</evidence>
<feature type="signal peptide" evidence="2">
    <location>
        <begin position="1"/>
        <end position="20"/>
    </location>
</feature>
<dbReference type="GeneID" id="36622442"/>
<keyword evidence="4" id="KW-1185">Reference proteome</keyword>
<reference evidence="3 4" key="1">
    <citation type="submission" date="2016-07" db="EMBL/GenBank/DDBJ databases">
        <title>Multiple horizontal gene transfer events from other fungi enriched the ability of initially mycotrophic Trichoderma (Ascomycota) to feed on dead plant biomass.</title>
        <authorList>
            <consortium name="DOE Joint Genome Institute"/>
            <person name="Aerts A."/>
            <person name="Atanasova L."/>
            <person name="Chenthamara K."/>
            <person name="Zhang J."/>
            <person name="Grujic M."/>
            <person name="Henrissat B."/>
            <person name="Kuo A."/>
            <person name="Salamov A."/>
            <person name="Lipzen A."/>
            <person name="Labutti K."/>
            <person name="Barry K."/>
            <person name="Miao Y."/>
            <person name="Rahimi M.J."/>
            <person name="Shen Q."/>
            <person name="Grigoriev I.V."/>
            <person name="Kubicek C.P."/>
            <person name="Druzhinina I.S."/>
        </authorList>
    </citation>
    <scope>NUCLEOTIDE SEQUENCE [LARGE SCALE GENOMIC DNA]</scope>
    <source>
        <strain evidence="3 4">CBS 226.95</strain>
    </source>
</reference>
<name>A0A2T3ZZD5_TRIHA</name>
<accession>A0A2T3ZZD5</accession>
<evidence type="ECO:0000313" key="4">
    <source>
        <dbReference type="Proteomes" id="UP000241690"/>
    </source>
</evidence>
<evidence type="ECO:0000313" key="3">
    <source>
        <dbReference type="EMBL" id="PTB50170.1"/>
    </source>
</evidence>
<keyword evidence="2" id="KW-0732">Signal</keyword>
<organism evidence="3 4">
    <name type="scientific">Trichoderma harzianum CBS 226.95</name>
    <dbReference type="NCBI Taxonomy" id="983964"/>
    <lineage>
        <taxon>Eukaryota</taxon>
        <taxon>Fungi</taxon>
        <taxon>Dikarya</taxon>
        <taxon>Ascomycota</taxon>
        <taxon>Pezizomycotina</taxon>
        <taxon>Sordariomycetes</taxon>
        <taxon>Hypocreomycetidae</taxon>
        <taxon>Hypocreales</taxon>
        <taxon>Hypocreaceae</taxon>
        <taxon>Trichoderma</taxon>
    </lineage>
</organism>
<gene>
    <name evidence="3" type="ORF">M431DRAFT_262220</name>
</gene>
<feature type="chain" id="PRO_5015430823" description="Secreted protein" evidence="2">
    <location>
        <begin position="21"/>
        <end position="83"/>
    </location>
</feature>
<dbReference type="RefSeq" id="XP_024769847.1">
    <property type="nucleotide sequence ID" value="XM_024913878.1"/>
</dbReference>
<proteinExistence type="predicted"/>
<feature type="compositionally biased region" description="Basic and acidic residues" evidence="1">
    <location>
        <begin position="37"/>
        <end position="52"/>
    </location>
</feature>
<dbReference type="Proteomes" id="UP000241690">
    <property type="component" value="Unassembled WGS sequence"/>
</dbReference>
<sequence>MRHALAILCDLICLAVPGGSLPHWCLVKSWKSASHTHSSDRSSEFEGTRRTEGGQTERLLAVTTSLQTTTTAAAATPSLILLI</sequence>
<evidence type="ECO:0008006" key="5">
    <source>
        <dbReference type="Google" id="ProtNLM"/>
    </source>
</evidence>
<dbReference type="AlphaFoldDB" id="A0A2T3ZZD5"/>
<protein>
    <recommendedName>
        <fullName evidence="5">Secreted protein</fullName>
    </recommendedName>
</protein>